<dbReference type="PANTHER" id="PTHR31854:SF2">
    <property type="entry name" value="TUBULIN POLYGLUTAMYLASE COMPLEX SUBUNIT 2"/>
    <property type="match status" value="1"/>
</dbReference>
<dbReference type="Proteomes" id="UP000472268">
    <property type="component" value="Chromosome 14"/>
</dbReference>
<feature type="region of interest" description="Disordered" evidence="1">
    <location>
        <begin position="58"/>
        <end position="148"/>
    </location>
</feature>
<evidence type="ECO:0000256" key="1">
    <source>
        <dbReference type="SAM" id="MobiDB-lite"/>
    </source>
</evidence>
<feature type="compositionally biased region" description="Low complexity" evidence="1">
    <location>
        <begin position="103"/>
        <end position="121"/>
    </location>
</feature>
<feature type="compositionally biased region" description="Low complexity" evidence="1">
    <location>
        <begin position="274"/>
        <end position="286"/>
    </location>
</feature>
<dbReference type="Gene3D" id="3.40.1580.10">
    <property type="entry name" value="SMI1/KNR4-like"/>
    <property type="match status" value="1"/>
</dbReference>
<organism evidence="3 4">
    <name type="scientific">Suricata suricatta</name>
    <name type="common">Meerkat</name>
    <dbReference type="NCBI Taxonomy" id="37032"/>
    <lineage>
        <taxon>Eukaryota</taxon>
        <taxon>Metazoa</taxon>
        <taxon>Chordata</taxon>
        <taxon>Craniata</taxon>
        <taxon>Vertebrata</taxon>
        <taxon>Euteleostomi</taxon>
        <taxon>Mammalia</taxon>
        <taxon>Eutheria</taxon>
        <taxon>Laurasiatheria</taxon>
        <taxon>Carnivora</taxon>
        <taxon>Feliformia</taxon>
        <taxon>Herpestidae</taxon>
        <taxon>Suricata</taxon>
    </lineage>
</organism>
<keyword evidence="4" id="KW-1185">Reference proteome</keyword>
<dbReference type="SMART" id="SM00860">
    <property type="entry name" value="SMI1_KNR4"/>
    <property type="match status" value="1"/>
</dbReference>
<sequence>MQTKDSPKPSKKAPSPANTLPPPPQKFSRPEVTTVRGTLPAPGWATILGHISKAHRQGGLENVSAESPARRQNQAPCYLTPKSGESLAPTRWRERTAPPPGIPSSFGPPLSPTRPLAAPGWAPAPPARRAKDTVPAPERRRARAGGARHVRHLETTATPGVAPGPPRPSLQAQFRLAAWHRGPPPPARPAPAGRVGPGGGVAVSQRRGVARPPGPRVRVPHGTTIPRAARAPHLRPAALSGAEHYNSRHAVNLTADTLWRRPALPPTPLASRVPAAAPAARGAGTRAMEETPPPGCSKPHLEKLTLGITRILESSPGVTEVTIIEKPPAERHMISSWEQKNNCVLPEDVKNFYLMTNGFHMTWSVKLDEHAIPLGSMAINSISKLTQLNQSSVYSLPNAPTLADLEDDAVEDSENQPEKPHFDSRSVIFELDPCNGNGKVCLVYKRGKPALAQDAEIWFLDRALYWHFLTDTFTAYYRLLITHLGLPQWQYAFTSYGISPQAKQWFNMYKPITYNTDLLAEETNSFVNKLDPSKVFKSKNKTLIPKMKGPVQPAGLFIKNFDKTTVDKSFPKPALPSHCFRQFMEWQKKTKRDQAVKDES</sequence>
<reference evidence="3" key="3">
    <citation type="submission" date="2025-09" db="UniProtKB">
        <authorList>
            <consortium name="Ensembl"/>
        </authorList>
    </citation>
    <scope>IDENTIFICATION</scope>
</reference>
<protein>
    <recommendedName>
        <fullName evidence="2">Knr4/Smi1-like domain-containing protein</fullName>
    </recommendedName>
</protein>
<dbReference type="InterPro" id="IPR018958">
    <property type="entry name" value="Knr4/Smi1-like_dom"/>
</dbReference>
<reference evidence="3" key="2">
    <citation type="submission" date="2025-08" db="UniProtKB">
        <authorList>
            <consortium name="Ensembl"/>
        </authorList>
    </citation>
    <scope>IDENTIFICATION</scope>
</reference>
<dbReference type="SUPFAM" id="SSF160631">
    <property type="entry name" value="SMI1/KNR4-like"/>
    <property type="match status" value="1"/>
</dbReference>
<proteinExistence type="predicted"/>
<gene>
    <name evidence="3" type="primary">TPGS2</name>
</gene>
<feature type="region of interest" description="Disordered" evidence="1">
    <location>
        <begin position="265"/>
        <end position="300"/>
    </location>
</feature>
<accession>A0A673TAJ6</accession>
<dbReference type="Pfam" id="PF09346">
    <property type="entry name" value="SMI1_KNR4"/>
    <property type="match status" value="1"/>
</dbReference>
<evidence type="ECO:0000313" key="4">
    <source>
        <dbReference type="Proteomes" id="UP000472268"/>
    </source>
</evidence>
<reference evidence="3 4" key="1">
    <citation type="submission" date="2019-05" db="EMBL/GenBank/DDBJ databases">
        <title>A Chromosome-scale Meerkat (S. suricatta) Genome Assembly.</title>
        <authorList>
            <person name="Dudchenko O."/>
            <person name="Lieberman Aiden E."/>
            <person name="Tung J."/>
            <person name="Barreiro L.B."/>
            <person name="Clutton-Brock T.H."/>
        </authorList>
    </citation>
    <scope>NUCLEOTIDE SEQUENCE [LARGE SCALE GENOMIC DNA]</scope>
</reference>
<feature type="region of interest" description="Disordered" evidence="1">
    <location>
        <begin position="185"/>
        <end position="222"/>
    </location>
</feature>
<dbReference type="Ensembl" id="ENSSSUT00005011874.1">
    <property type="protein sequence ID" value="ENSSSUP00005010342.1"/>
    <property type="gene ID" value="ENSSSUG00005006590.1"/>
</dbReference>
<feature type="domain" description="Knr4/Smi1-like" evidence="2">
    <location>
        <begin position="328"/>
        <end position="471"/>
    </location>
</feature>
<dbReference type="InterPro" id="IPR039231">
    <property type="entry name" value="TPGS2"/>
</dbReference>
<dbReference type="PANTHER" id="PTHR31854">
    <property type="entry name" value="TUBULIN POLYGLUTAMYLASE COMPLEX SUBUNIT 2"/>
    <property type="match status" value="1"/>
</dbReference>
<name>A0A673TAJ6_SURSU</name>
<feature type="region of interest" description="Disordered" evidence="1">
    <location>
        <begin position="1"/>
        <end position="42"/>
    </location>
</feature>
<feature type="compositionally biased region" description="Low complexity" evidence="1">
    <location>
        <begin position="202"/>
        <end position="222"/>
    </location>
</feature>
<evidence type="ECO:0000259" key="2">
    <source>
        <dbReference type="SMART" id="SM00860"/>
    </source>
</evidence>
<dbReference type="InterPro" id="IPR037883">
    <property type="entry name" value="Knr4/Smi1-like_sf"/>
</dbReference>
<evidence type="ECO:0000313" key="3">
    <source>
        <dbReference type="Ensembl" id="ENSSSUP00005010342.1"/>
    </source>
</evidence>
<dbReference type="AlphaFoldDB" id="A0A673TAJ6"/>